<sequence length="94" mass="10160">MVNYVPRVADRELETRLAVMGAVLTEGPKACGKTATASQRAGTIIRLDEDAVARAQLDLDPQELFAGEPPLLFDQWQVDGPPPQPRQPAPPLDA</sequence>
<feature type="region of interest" description="Disordered" evidence="1">
    <location>
        <begin position="73"/>
        <end position="94"/>
    </location>
</feature>
<dbReference type="AlphaFoldDB" id="A0A6J6U4F0"/>
<proteinExistence type="predicted"/>
<name>A0A6J6U4F0_9ZZZZ</name>
<dbReference type="EMBL" id="CAEZYQ010000016">
    <property type="protein sequence ID" value="CAB4753463.1"/>
    <property type="molecule type" value="Genomic_DNA"/>
</dbReference>
<gene>
    <name evidence="2" type="ORF">UFOPK2761_02127</name>
</gene>
<accession>A0A6J6U4F0</accession>
<reference evidence="2" key="1">
    <citation type="submission" date="2020-05" db="EMBL/GenBank/DDBJ databases">
        <authorList>
            <person name="Chiriac C."/>
            <person name="Salcher M."/>
            <person name="Ghai R."/>
            <person name="Kavagutti S V."/>
        </authorList>
    </citation>
    <scope>NUCLEOTIDE SEQUENCE</scope>
</reference>
<evidence type="ECO:0000313" key="2">
    <source>
        <dbReference type="EMBL" id="CAB4753463.1"/>
    </source>
</evidence>
<evidence type="ECO:0000256" key="1">
    <source>
        <dbReference type="SAM" id="MobiDB-lite"/>
    </source>
</evidence>
<protein>
    <submittedName>
        <fullName evidence="2">Unannotated protein</fullName>
    </submittedName>
</protein>
<organism evidence="2">
    <name type="scientific">freshwater metagenome</name>
    <dbReference type="NCBI Taxonomy" id="449393"/>
    <lineage>
        <taxon>unclassified sequences</taxon>
        <taxon>metagenomes</taxon>
        <taxon>ecological metagenomes</taxon>
    </lineage>
</organism>
<feature type="compositionally biased region" description="Pro residues" evidence="1">
    <location>
        <begin position="80"/>
        <end position="94"/>
    </location>
</feature>